<protein>
    <submittedName>
        <fullName evidence="1">Uncharacterized protein</fullName>
    </submittedName>
</protein>
<reference evidence="1" key="1">
    <citation type="journal article" date="2014" name="Front. Microbiol.">
        <title>High frequency of phylogenetically diverse reductive dehalogenase-homologous genes in deep subseafloor sedimentary metagenomes.</title>
        <authorList>
            <person name="Kawai M."/>
            <person name="Futagami T."/>
            <person name="Toyoda A."/>
            <person name="Takaki Y."/>
            <person name="Nishi S."/>
            <person name="Hori S."/>
            <person name="Arai W."/>
            <person name="Tsubouchi T."/>
            <person name="Morono Y."/>
            <person name="Uchiyama I."/>
            <person name="Ito T."/>
            <person name="Fujiyama A."/>
            <person name="Inagaki F."/>
            <person name="Takami H."/>
        </authorList>
    </citation>
    <scope>NUCLEOTIDE SEQUENCE</scope>
    <source>
        <strain evidence="1">Expedition CK06-06</strain>
    </source>
</reference>
<accession>X1M0S2</accession>
<dbReference type="EMBL" id="BARV01010390">
    <property type="protein sequence ID" value="GAI11671.1"/>
    <property type="molecule type" value="Genomic_DNA"/>
</dbReference>
<feature type="non-terminal residue" evidence="1">
    <location>
        <position position="1"/>
    </location>
</feature>
<proteinExistence type="predicted"/>
<comment type="caution">
    <text evidence="1">The sequence shown here is derived from an EMBL/GenBank/DDBJ whole genome shotgun (WGS) entry which is preliminary data.</text>
</comment>
<sequence>DIEHEQSDAVHDLLAFLAEEMTRLNKEKQSKIKHFLTWLEKDILKGSIEDQKNKTKIRNFHENTLEGLMDVLKTNRVIPDPCPSSTWQLQSTS</sequence>
<evidence type="ECO:0000313" key="1">
    <source>
        <dbReference type="EMBL" id="GAI11671.1"/>
    </source>
</evidence>
<name>X1M0S2_9ZZZZ</name>
<organism evidence="1">
    <name type="scientific">marine sediment metagenome</name>
    <dbReference type="NCBI Taxonomy" id="412755"/>
    <lineage>
        <taxon>unclassified sequences</taxon>
        <taxon>metagenomes</taxon>
        <taxon>ecological metagenomes</taxon>
    </lineage>
</organism>
<dbReference type="AlphaFoldDB" id="X1M0S2"/>
<gene>
    <name evidence="1" type="ORF">S06H3_20125</name>
</gene>